<dbReference type="OrthoDB" id="9049620at2759"/>
<keyword evidence="8 12" id="KW-0234">DNA repair</keyword>
<keyword evidence="9" id="KW-0539">Nucleus</keyword>
<accession>A0A9P6N966</accession>
<keyword evidence="5 11" id="KW-0863">Zinc-finger</keyword>
<keyword evidence="2" id="KW-0808">Transferase</keyword>
<feature type="region of interest" description="Disordered" evidence="13">
    <location>
        <begin position="456"/>
        <end position="481"/>
    </location>
</feature>
<dbReference type="PANTHER" id="PTHR14134:SF2">
    <property type="entry name" value="E3 UBIQUITIN-PROTEIN LIGASE RAD18"/>
    <property type="match status" value="1"/>
</dbReference>
<dbReference type="PROSITE" id="PS00518">
    <property type="entry name" value="ZF_RING_1"/>
    <property type="match status" value="1"/>
</dbReference>
<dbReference type="InterPro" id="IPR006642">
    <property type="entry name" value="Rad18_UBZ4"/>
</dbReference>
<evidence type="ECO:0000256" key="12">
    <source>
        <dbReference type="PROSITE-ProRule" id="PRU01256"/>
    </source>
</evidence>
<reference evidence="16" key="1">
    <citation type="submission" date="2013-11" db="EMBL/GenBank/DDBJ databases">
        <title>Genome sequence of the fusiform rust pathogen reveals effectors for host alternation and coevolution with pine.</title>
        <authorList>
            <consortium name="DOE Joint Genome Institute"/>
            <person name="Smith K."/>
            <person name="Pendleton A."/>
            <person name="Kubisiak T."/>
            <person name="Anderson C."/>
            <person name="Salamov A."/>
            <person name="Aerts A."/>
            <person name="Riley R."/>
            <person name="Clum A."/>
            <person name="Lindquist E."/>
            <person name="Ence D."/>
            <person name="Campbell M."/>
            <person name="Kronenberg Z."/>
            <person name="Feau N."/>
            <person name="Dhillon B."/>
            <person name="Hamelin R."/>
            <person name="Burleigh J."/>
            <person name="Smith J."/>
            <person name="Yandell M."/>
            <person name="Nelson C."/>
            <person name="Grigoriev I."/>
            <person name="Davis J."/>
        </authorList>
    </citation>
    <scope>NUCLEOTIDE SEQUENCE</scope>
    <source>
        <strain evidence="16">G11</strain>
    </source>
</reference>
<feature type="domain" description="RING-type" evidence="14">
    <location>
        <begin position="33"/>
        <end position="90"/>
    </location>
</feature>
<dbReference type="SUPFAM" id="SSF57850">
    <property type="entry name" value="RING/U-box"/>
    <property type="match status" value="1"/>
</dbReference>
<evidence type="ECO:0000256" key="3">
    <source>
        <dbReference type="ARBA" id="ARBA00022723"/>
    </source>
</evidence>
<evidence type="ECO:0000256" key="1">
    <source>
        <dbReference type="ARBA" id="ARBA00004123"/>
    </source>
</evidence>
<dbReference type="Gene3D" id="3.30.160.60">
    <property type="entry name" value="Classic Zinc Finger"/>
    <property type="match status" value="1"/>
</dbReference>
<evidence type="ECO:0000256" key="11">
    <source>
        <dbReference type="PROSITE-ProRule" id="PRU00175"/>
    </source>
</evidence>
<comment type="caution">
    <text evidence="16">The sequence shown here is derived from an EMBL/GenBank/DDBJ whole genome shotgun (WGS) entry which is preliminary data.</text>
</comment>
<dbReference type="PANTHER" id="PTHR14134">
    <property type="entry name" value="E3 UBIQUITIN-PROTEIN LIGASE RAD18"/>
    <property type="match status" value="1"/>
</dbReference>
<dbReference type="GO" id="GO:0008270">
    <property type="term" value="F:zinc ion binding"/>
    <property type="evidence" value="ECO:0007669"/>
    <property type="project" value="UniProtKB-KW"/>
</dbReference>
<feature type="region of interest" description="Disordered" evidence="13">
    <location>
        <begin position="401"/>
        <end position="421"/>
    </location>
</feature>
<dbReference type="InterPro" id="IPR013083">
    <property type="entry name" value="Znf_RING/FYVE/PHD"/>
</dbReference>
<feature type="compositionally biased region" description="Polar residues" evidence="13">
    <location>
        <begin position="460"/>
        <end position="481"/>
    </location>
</feature>
<evidence type="ECO:0000256" key="9">
    <source>
        <dbReference type="ARBA" id="ARBA00023242"/>
    </source>
</evidence>
<dbReference type="InterPro" id="IPR039577">
    <property type="entry name" value="Rad18"/>
</dbReference>
<proteinExistence type="predicted"/>
<evidence type="ECO:0000256" key="8">
    <source>
        <dbReference type="ARBA" id="ARBA00023204"/>
    </source>
</evidence>
<dbReference type="EMBL" id="MU167378">
    <property type="protein sequence ID" value="KAG0141613.1"/>
    <property type="molecule type" value="Genomic_DNA"/>
</dbReference>
<dbReference type="PROSITE" id="PS51908">
    <property type="entry name" value="ZF_UBZ4"/>
    <property type="match status" value="1"/>
</dbReference>
<comment type="pathway">
    <text evidence="10">Protein modification.</text>
</comment>
<name>A0A9P6N966_9BASI</name>
<evidence type="ECO:0000259" key="15">
    <source>
        <dbReference type="PROSITE" id="PS51908"/>
    </source>
</evidence>
<evidence type="ECO:0000256" key="10">
    <source>
        <dbReference type="ARBA" id="ARBA00043952"/>
    </source>
</evidence>
<keyword evidence="4 12" id="KW-0227">DNA damage</keyword>
<dbReference type="AlphaFoldDB" id="A0A9P6N966"/>
<evidence type="ECO:0008006" key="18">
    <source>
        <dbReference type="Google" id="ProtNLM"/>
    </source>
</evidence>
<evidence type="ECO:0000259" key="14">
    <source>
        <dbReference type="PROSITE" id="PS50089"/>
    </source>
</evidence>
<evidence type="ECO:0000256" key="2">
    <source>
        <dbReference type="ARBA" id="ARBA00022679"/>
    </source>
</evidence>
<dbReference type="Pfam" id="PF00097">
    <property type="entry name" value="zf-C3HC4"/>
    <property type="match status" value="1"/>
</dbReference>
<dbReference type="GO" id="GO:0005634">
    <property type="term" value="C:nucleus"/>
    <property type="evidence" value="ECO:0007669"/>
    <property type="project" value="UniProtKB-SubCell"/>
</dbReference>
<dbReference type="SMART" id="SM00734">
    <property type="entry name" value="ZnF_Rad18"/>
    <property type="match status" value="1"/>
</dbReference>
<evidence type="ECO:0000256" key="5">
    <source>
        <dbReference type="ARBA" id="ARBA00022771"/>
    </source>
</evidence>
<evidence type="ECO:0000256" key="7">
    <source>
        <dbReference type="ARBA" id="ARBA00022833"/>
    </source>
</evidence>
<dbReference type="InterPro" id="IPR018957">
    <property type="entry name" value="Znf_C3HC4_RING-type"/>
</dbReference>
<feature type="compositionally biased region" description="Low complexity" evidence="13">
    <location>
        <begin position="153"/>
        <end position="165"/>
    </location>
</feature>
<feature type="domain" description="UBZ4-type" evidence="15">
    <location>
        <begin position="221"/>
        <end position="248"/>
    </location>
</feature>
<dbReference type="SMART" id="SM00184">
    <property type="entry name" value="RING"/>
    <property type="match status" value="1"/>
</dbReference>
<evidence type="ECO:0000256" key="13">
    <source>
        <dbReference type="SAM" id="MobiDB-lite"/>
    </source>
</evidence>
<evidence type="ECO:0000313" key="16">
    <source>
        <dbReference type="EMBL" id="KAG0141613.1"/>
    </source>
</evidence>
<dbReference type="InterPro" id="IPR001841">
    <property type="entry name" value="Znf_RING"/>
</dbReference>
<feature type="compositionally biased region" description="Basic residues" evidence="13">
    <location>
        <begin position="186"/>
        <end position="201"/>
    </location>
</feature>
<dbReference type="Proteomes" id="UP000886653">
    <property type="component" value="Unassembled WGS sequence"/>
</dbReference>
<dbReference type="GO" id="GO:0097505">
    <property type="term" value="C:Rad6-Rad18 complex"/>
    <property type="evidence" value="ECO:0007669"/>
    <property type="project" value="TreeGrafter"/>
</dbReference>
<evidence type="ECO:0000256" key="4">
    <source>
        <dbReference type="ARBA" id="ARBA00022763"/>
    </source>
</evidence>
<dbReference type="GO" id="GO:0061630">
    <property type="term" value="F:ubiquitin protein ligase activity"/>
    <property type="evidence" value="ECO:0007669"/>
    <property type="project" value="InterPro"/>
</dbReference>
<protein>
    <recommendedName>
        <fullName evidence="18">RING-type E3 ubiquitin transferase RAD18</fullName>
    </recommendedName>
</protein>
<dbReference type="GO" id="GO:0006513">
    <property type="term" value="P:protein monoubiquitination"/>
    <property type="evidence" value="ECO:0007669"/>
    <property type="project" value="InterPro"/>
</dbReference>
<evidence type="ECO:0000256" key="6">
    <source>
        <dbReference type="ARBA" id="ARBA00022786"/>
    </source>
</evidence>
<dbReference type="GO" id="GO:0006301">
    <property type="term" value="P:DNA damage tolerance"/>
    <property type="evidence" value="ECO:0007669"/>
    <property type="project" value="InterPro"/>
</dbReference>
<feature type="region of interest" description="Disordered" evidence="13">
    <location>
        <begin position="134"/>
        <end position="211"/>
    </location>
</feature>
<dbReference type="GO" id="GO:0003697">
    <property type="term" value="F:single-stranded DNA binding"/>
    <property type="evidence" value="ECO:0007669"/>
    <property type="project" value="InterPro"/>
</dbReference>
<comment type="subcellular location">
    <subcellularLocation>
        <location evidence="1">Nucleus</location>
    </subcellularLocation>
</comment>
<evidence type="ECO:0000313" key="17">
    <source>
        <dbReference type="Proteomes" id="UP000886653"/>
    </source>
</evidence>
<dbReference type="PROSITE" id="PS50089">
    <property type="entry name" value="ZF_RING_2"/>
    <property type="match status" value="1"/>
</dbReference>
<gene>
    <name evidence="16" type="ORF">CROQUDRAFT_51457</name>
</gene>
<keyword evidence="3" id="KW-0479">Metal-binding</keyword>
<organism evidence="16 17">
    <name type="scientific">Cronartium quercuum f. sp. fusiforme G11</name>
    <dbReference type="NCBI Taxonomy" id="708437"/>
    <lineage>
        <taxon>Eukaryota</taxon>
        <taxon>Fungi</taxon>
        <taxon>Dikarya</taxon>
        <taxon>Basidiomycota</taxon>
        <taxon>Pucciniomycotina</taxon>
        <taxon>Pucciniomycetes</taxon>
        <taxon>Pucciniales</taxon>
        <taxon>Coleosporiaceae</taxon>
        <taxon>Cronartium</taxon>
    </lineage>
</organism>
<sequence length="481" mass="53227">MRPFDDELDSVSAPEDFPPTLKSLATLDATLRCPICKDFFSAPVLIHIPRCCHTFCSACIRTCFNANSNSKIGSAGLGGVGNSQRCPICKTEAHEEKIKPVPTLETAVANWQEARPDILKLVSQVGTLEGLLKNAPTAPEDESDGSTRAPEASCSSRRPTSITRSSQRKLDINSESSKQVSEDVHHSKKKKSGERRASKRHYSSDSDVKLVAADPSNPAAMVPCPICDKLFRNSDMSSHVDRCLMGDTKPNSVSQKSNARNLSGKARAVSHVPEDKIPLPHFPSLKAKDFKALLIQHDLSIDGTPEAMTRRLNRYILLHNANLDAERSHRKSLVDIRNEVREWERLQEADSAKRRKIAGEATFVVEHVVGKRKMMIRSEVEYLERNKDQFALLTAKAAAGFSKTPTPSQPEPEGLKNITPEILDRSEQPMIESISEITQSRLDDHQVTNVVDMYPVSNALDGQQSGNTINDHQPQSQLDEL</sequence>
<dbReference type="Gene3D" id="3.30.40.10">
    <property type="entry name" value="Zinc/RING finger domain, C3HC4 (zinc finger)"/>
    <property type="match status" value="1"/>
</dbReference>
<keyword evidence="17" id="KW-1185">Reference proteome</keyword>
<dbReference type="InterPro" id="IPR017907">
    <property type="entry name" value="Znf_RING_CS"/>
</dbReference>
<dbReference type="GO" id="GO:0006281">
    <property type="term" value="P:DNA repair"/>
    <property type="evidence" value="ECO:0007669"/>
    <property type="project" value="UniProtKB-KW"/>
</dbReference>
<keyword evidence="7" id="KW-0862">Zinc</keyword>
<keyword evidence="6" id="KW-0833">Ubl conjugation pathway</keyword>